<name>A0A370GFU7_9COXI</name>
<evidence type="ECO:0000256" key="5">
    <source>
        <dbReference type="ARBA" id="ARBA00022670"/>
    </source>
</evidence>
<gene>
    <name evidence="8" type="primary">pepA</name>
    <name evidence="10" type="ORF">C8D86_1134</name>
</gene>
<dbReference type="OrthoDB" id="9809354at2"/>
<dbReference type="GO" id="GO:0070006">
    <property type="term" value="F:metalloaminopeptidase activity"/>
    <property type="evidence" value="ECO:0007669"/>
    <property type="project" value="InterPro"/>
</dbReference>
<evidence type="ECO:0000256" key="3">
    <source>
        <dbReference type="ARBA" id="ARBA00009528"/>
    </source>
</evidence>
<dbReference type="InterPro" id="IPR000819">
    <property type="entry name" value="Peptidase_M17_C"/>
</dbReference>
<dbReference type="NCBIfam" id="NF002077">
    <property type="entry name" value="PRK00913.2-4"/>
    <property type="match status" value="1"/>
</dbReference>
<feature type="binding site" evidence="8">
    <location>
        <position position="349"/>
    </location>
    <ligand>
        <name>Mn(2+)</name>
        <dbReference type="ChEBI" id="CHEBI:29035"/>
        <label>1</label>
    </ligand>
</feature>
<sequence>MKLQIKVTQPEKQAKTCLIIGLFEDGALTGTAKIIDKASHGFLTQLIEQGAFEGKMGQILPLYRLAHTQFEHILLVGCGKAKKFSPTGFRKAVIAAMKALATSKTTQATCYLTELEVDDKTLAWKVRQIAEAARDGLYRFDLFKSEKEPVPALKEFIIPLSDVKEQKICEEALRQGLAVADGVLLAKNLGNTPSNVCTPSFLAEQAKDLAKAYPALSVKILGEKEMQKLGMGALLAVSQGSAEEAKLISLEYKGTAKKEAPVALVGKGVTFDTGGNSLKPADSMVGMKYDMCGAAAVLGTMKAVAELALPLHVIGVVAAVENMPGGTAYKPEDILTSMSGQTIEVISTDAEGRLALADALTYCEQFHPDVVIDIATLTGAVVIALGTHATGLLSNHEPLAKALLKAGEESHDRAWQLPLWEEYQEQIKSPFADMANVGGRTAGTITAGCFLARFAKKFHWAHLDVAGTAAMMMGASERQATGRPVPLLTQFLIDRCK</sequence>
<dbReference type="EC" id="3.4.11.1" evidence="8"/>
<dbReference type="EMBL" id="QQAX01000013">
    <property type="protein sequence ID" value="RDI42675.1"/>
    <property type="molecule type" value="Genomic_DNA"/>
</dbReference>
<keyword evidence="5 8" id="KW-0645">Protease</keyword>
<keyword evidence="11" id="KW-1185">Reference proteome</keyword>
<keyword evidence="7 8" id="KW-0464">Manganese</keyword>
<dbReference type="GO" id="GO:0030145">
    <property type="term" value="F:manganese ion binding"/>
    <property type="evidence" value="ECO:0007669"/>
    <property type="project" value="UniProtKB-UniRule"/>
</dbReference>
<proteinExistence type="inferred from homology"/>
<dbReference type="NCBIfam" id="NF002074">
    <property type="entry name" value="PRK00913.1-4"/>
    <property type="match status" value="1"/>
</dbReference>
<evidence type="ECO:0000256" key="7">
    <source>
        <dbReference type="ARBA" id="ARBA00023211"/>
    </source>
</evidence>
<dbReference type="HAMAP" id="MF_00181">
    <property type="entry name" value="Cytosol_peptidase_M17"/>
    <property type="match status" value="1"/>
</dbReference>
<dbReference type="InterPro" id="IPR011356">
    <property type="entry name" value="Leucine_aapep/pepB"/>
</dbReference>
<feature type="active site" evidence="8">
    <location>
        <position position="279"/>
    </location>
</feature>
<dbReference type="PRINTS" id="PR00481">
    <property type="entry name" value="LAMNOPPTDASE"/>
</dbReference>
<evidence type="ECO:0000256" key="6">
    <source>
        <dbReference type="ARBA" id="ARBA00022801"/>
    </source>
</evidence>
<dbReference type="NCBIfam" id="NF002073">
    <property type="entry name" value="PRK00913.1-2"/>
    <property type="match status" value="1"/>
</dbReference>
<comment type="caution">
    <text evidence="10">The sequence shown here is derived from an EMBL/GenBank/DDBJ whole genome shotgun (WGS) entry which is preliminary data.</text>
</comment>
<feature type="binding site" evidence="8">
    <location>
        <position position="272"/>
    </location>
    <ligand>
        <name>Mn(2+)</name>
        <dbReference type="ChEBI" id="CHEBI:29035"/>
        <label>2</label>
    </ligand>
</feature>
<keyword evidence="8" id="KW-0479">Metal-binding</keyword>
<feature type="domain" description="Cytosol aminopeptidase" evidence="9">
    <location>
        <begin position="347"/>
        <end position="354"/>
    </location>
</feature>
<dbReference type="Gene3D" id="3.40.630.10">
    <property type="entry name" value="Zn peptidases"/>
    <property type="match status" value="1"/>
</dbReference>
<dbReference type="GO" id="GO:0005737">
    <property type="term" value="C:cytoplasm"/>
    <property type="evidence" value="ECO:0007669"/>
    <property type="project" value="UniProtKB-SubCell"/>
</dbReference>
<evidence type="ECO:0000313" key="10">
    <source>
        <dbReference type="EMBL" id="RDI42675.1"/>
    </source>
</evidence>
<comment type="cofactor">
    <cofactor evidence="8">
        <name>Mn(2+)</name>
        <dbReference type="ChEBI" id="CHEBI:29035"/>
    </cofactor>
    <text evidence="8">Binds 2 manganese ions per subunit.</text>
</comment>
<dbReference type="Pfam" id="PF00883">
    <property type="entry name" value="Peptidase_M17"/>
    <property type="match status" value="1"/>
</dbReference>
<dbReference type="RefSeq" id="WP_114834539.1">
    <property type="nucleotide sequence ID" value="NZ_LR699114.1"/>
</dbReference>
<dbReference type="EC" id="3.4.11.10" evidence="8"/>
<dbReference type="CDD" id="cd00433">
    <property type="entry name" value="Peptidase_M17"/>
    <property type="match status" value="1"/>
</dbReference>
<dbReference type="SUPFAM" id="SSF52949">
    <property type="entry name" value="Macro domain-like"/>
    <property type="match status" value="1"/>
</dbReference>
<reference evidence="10 11" key="1">
    <citation type="submission" date="2018-07" db="EMBL/GenBank/DDBJ databases">
        <title>Genomic Encyclopedia of Type Strains, Phase IV (KMG-IV): sequencing the most valuable type-strain genomes for metagenomic binning, comparative biology and taxonomic classification.</title>
        <authorList>
            <person name="Goeker M."/>
        </authorList>
    </citation>
    <scope>NUCLEOTIDE SEQUENCE [LARGE SCALE GENOMIC DNA]</scope>
    <source>
        <strain evidence="10 11">DSM 16500</strain>
    </source>
</reference>
<comment type="function">
    <text evidence="8">Presumably involved in the processing and regular turnover of intracellular proteins. Catalyzes the removal of unsubstituted N-terminal amino acids from various peptides.</text>
</comment>
<feature type="binding site" evidence="8">
    <location>
        <position position="351"/>
    </location>
    <ligand>
        <name>Mn(2+)</name>
        <dbReference type="ChEBI" id="CHEBI:29035"/>
        <label>2</label>
    </ligand>
</feature>
<feature type="binding site" evidence="8">
    <location>
        <position position="267"/>
    </location>
    <ligand>
        <name>Mn(2+)</name>
        <dbReference type="ChEBI" id="CHEBI:29035"/>
        <label>2</label>
    </ligand>
</feature>
<feature type="binding site" evidence="8">
    <location>
        <position position="272"/>
    </location>
    <ligand>
        <name>Mn(2+)</name>
        <dbReference type="ChEBI" id="CHEBI:29035"/>
        <label>1</label>
    </ligand>
</feature>
<dbReference type="PANTHER" id="PTHR11963:SF23">
    <property type="entry name" value="CYTOSOL AMINOPEPTIDASE"/>
    <property type="match status" value="1"/>
</dbReference>
<keyword evidence="6 8" id="KW-0378">Hydrolase</keyword>
<dbReference type="Gene3D" id="3.40.220.10">
    <property type="entry name" value="Leucine Aminopeptidase, subunit E, domain 1"/>
    <property type="match status" value="1"/>
</dbReference>
<comment type="similarity">
    <text evidence="3 8">Belongs to the peptidase M17 family.</text>
</comment>
<dbReference type="PANTHER" id="PTHR11963">
    <property type="entry name" value="LEUCINE AMINOPEPTIDASE-RELATED"/>
    <property type="match status" value="1"/>
</dbReference>
<feature type="active site" evidence="8">
    <location>
        <position position="353"/>
    </location>
</feature>
<dbReference type="SUPFAM" id="SSF53187">
    <property type="entry name" value="Zn-dependent exopeptidases"/>
    <property type="match status" value="1"/>
</dbReference>
<organism evidence="10 11">
    <name type="scientific">Aquicella lusitana</name>
    <dbReference type="NCBI Taxonomy" id="254246"/>
    <lineage>
        <taxon>Bacteria</taxon>
        <taxon>Pseudomonadati</taxon>
        <taxon>Pseudomonadota</taxon>
        <taxon>Gammaproteobacteria</taxon>
        <taxon>Legionellales</taxon>
        <taxon>Coxiellaceae</taxon>
        <taxon>Aquicella</taxon>
    </lineage>
</organism>
<keyword evidence="8" id="KW-0963">Cytoplasm</keyword>
<comment type="subcellular location">
    <subcellularLocation>
        <location evidence="8">Cytoplasm</location>
    </subcellularLocation>
</comment>
<dbReference type="Pfam" id="PF02789">
    <property type="entry name" value="Peptidase_M17_N"/>
    <property type="match status" value="1"/>
</dbReference>
<protein>
    <recommendedName>
        <fullName evidence="8">Probable cytosol aminopeptidase</fullName>
        <ecNumber evidence="8">3.4.11.1</ecNumber>
    </recommendedName>
    <alternativeName>
        <fullName evidence="8">Leucine aminopeptidase</fullName>
        <shortName evidence="8">LAP</shortName>
        <ecNumber evidence="8">3.4.11.10</ecNumber>
    </alternativeName>
    <alternativeName>
        <fullName evidence="8">Leucyl aminopeptidase</fullName>
    </alternativeName>
</protein>
<evidence type="ECO:0000256" key="8">
    <source>
        <dbReference type="HAMAP-Rule" id="MF_00181"/>
    </source>
</evidence>
<dbReference type="Proteomes" id="UP000254720">
    <property type="component" value="Unassembled WGS sequence"/>
</dbReference>
<evidence type="ECO:0000256" key="1">
    <source>
        <dbReference type="ARBA" id="ARBA00000135"/>
    </source>
</evidence>
<dbReference type="NCBIfam" id="NF002083">
    <property type="entry name" value="PRK00913.3-5"/>
    <property type="match status" value="1"/>
</dbReference>
<comment type="catalytic activity">
    <reaction evidence="1 8">
        <text>Release of an N-terminal amino acid, Xaa-|-Yaa-, in which Xaa is preferably Leu, but may be other amino acids including Pro although not Arg or Lys, and Yaa may be Pro. Amino acid amides and methyl esters are also readily hydrolyzed, but rates on arylamides are exceedingly low.</text>
        <dbReference type="EC" id="3.4.11.1"/>
    </reaction>
</comment>
<dbReference type="InterPro" id="IPR043472">
    <property type="entry name" value="Macro_dom-like"/>
</dbReference>
<accession>A0A370GFU7</accession>
<dbReference type="InterPro" id="IPR008283">
    <property type="entry name" value="Peptidase_M17_N"/>
</dbReference>
<feature type="binding site" evidence="8">
    <location>
        <position position="351"/>
    </location>
    <ligand>
        <name>Mn(2+)</name>
        <dbReference type="ChEBI" id="CHEBI:29035"/>
        <label>1</label>
    </ligand>
</feature>
<dbReference type="InterPro" id="IPR023042">
    <property type="entry name" value="Peptidase_M17_leu_NH2_pept"/>
</dbReference>
<evidence type="ECO:0000259" key="9">
    <source>
        <dbReference type="PROSITE" id="PS00631"/>
    </source>
</evidence>
<feature type="binding site" evidence="8">
    <location>
        <position position="290"/>
    </location>
    <ligand>
        <name>Mn(2+)</name>
        <dbReference type="ChEBI" id="CHEBI:29035"/>
        <label>2</label>
    </ligand>
</feature>
<dbReference type="AlphaFoldDB" id="A0A370GFU7"/>
<evidence type="ECO:0000256" key="4">
    <source>
        <dbReference type="ARBA" id="ARBA00022438"/>
    </source>
</evidence>
<evidence type="ECO:0000313" key="11">
    <source>
        <dbReference type="Proteomes" id="UP000254720"/>
    </source>
</evidence>
<evidence type="ECO:0000256" key="2">
    <source>
        <dbReference type="ARBA" id="ARBA00000967"/>
    </source>
</evidence>
<comment type="catalytic activity">
    <reaction evidence="2 8">
        <text>Release of an N-terminal amino acid, preferentially leucine, but not glutamic or aspartic acids.</text>
        <dbReference type="EC" id="3.4.11.10"/>
    </reaction>
</comment>
<keyword evidence="4 8" id="KW-0031">Aminopeptidase</keyword>
<dbReference type="GO" id="GO:0006508">
    <property type="term" value="P:proteolysis"/>
    <property type="evidence" value="ECO:0007669"/>
    <property type="project" value="UniProtKB-KW"/>
</dbReference>
<dbReference type="PROSITE" id="PS00631">
    <property type="entry name" value="CYTOSOL_AP"/>
    <property type="match status" value="1"/>
</dbReference>